<gene>
    <name evidence="5" type="primary">rimI</name>
    <name evidence="5" type="ORF">HUE87_05295</name>
</gene>
<dbReference type="GO" id="GO:0008999">
    <property type="term" value="F:protein-N-terminal-alanine acetyltransferase activity"/>
    <property type="evidence" value="ECO:0007669"/>
    <property type="project" value="UniProtKB-EC"/>
</dbReference>
<dbReference type="RefSeq" id="WP_194367681.1">
    <property type="nucleotide sequence ID" value="NZ_CP054493.1"/>
</dbReference>
<dbReference type="EC" id="2.3.1.266" evidence="3"/>
<dbReference type="NCBIfam" id="TIGR01575">
    <property type="entry name" value="rimI"/>
    <property type="match status" value="1"/>
</dbReference>
<evidence type="ECO:0000256" key="2">
    <source>
        <dbReference type="ARBA" id="ARBA00023315"/>
    </source>
</evidence>
<dbReference type="AlphaFoldDB" id="A0A7S7M233"/>
<dbReference type="EMBL" id="CP054493">
    <property type="protein sequence ID" value="QOY55642.1"/>
    <property type="molecule type" value="Genomic_DNA"/>
</dbReference>
<dbReference type="PROSITE" id="PS51186">
    <property type="entry name" value="GNAT"/>
    <property type="match status" value="1"/>
</dbReference>
<keyword evidence="3" id="KW-0963">Cytoplasm</keyword>
<keyword evidence="6" id="KW-1185">Reference proteome</keyword>
<dbReference type="GO" id="GO:0031415">
    <property type="term" value="C:NatA complex"/>
    <property type="evidence" value="ECO:0007669"/>
    <property type="project" value="InterPro"/>
</dbReference>
<evidence type="ECO:0000313" key="6">
    <source>
        <dbReference type="Proteomes" id="UP000593836"/>
    </source>
</evidence>
<name>A0A7S7M233_9BACT</name>
<dbReference type="SUPFAM" id="SSF55729">
    <property type="entry name" value="Acyl-CoA N-acyltransferases (Nat)"/>
    <property type="match status" value="1"/>
</dbReference>
<protein>
    <recommendedName>
        <fullName evidence="3">[Ribosomal protein bS18]-alanine N-acetyltransferase</fullName>
        <ecNumber evidence="3">2.3.1.266</ecNumber>
    </recommendedName>
</protein>
<evidence type="ECO:0000313" key="5">
    <source>
        <dbReference type="EMBL" id="QOY55642.1"/>
    </source>
</evidence>
<keyword evidence="5" id="KW-0687">Ribonucleoprotein</keyword>
<evidence type="ECO:0000256" key="3">
    <source>
        <dbReference type="RuleBase" id="RU363094"/>
    </source>
</evidence>
<comment type="catalytic activity">
    <reaction evidence="3">
        <text>N-terminal L-alanyl-[ribosomal protein bS18] + acetyl-CoA = N-terminal N(alpha)-acetyl-L-alanyl-[ribosomal protein bS18] + CoA + H(+)</text>
        <dbReference type="Rhea" id="RHEA:43756"/>
        <dbReference type="Rhea" id="RHEA-COMP:10676"/>
        <dbReference type="Rhea" id="RHEA-COMP:10677"/>
        <dbReference type="ChEBI" id="CHEBI:15378"/>
        <dbReference type="ChEBI" id="CHEBI:57287"/>
        <dbReference type="ChEBI" id="CHEBI:57288"/>
        <dbReference type="ChEBI" id="CHEBI:64718"/>
        <dbReference type="ChEBI" id="CHEBI:83683"/>
        <dbReference type="EC" id="2.3.1.266"/>
    </reaction>
</comment>
<dbReference type="InterPro" id="IPR016181">
    <property type="entry name" value="Acyl_CoA_acyltransferase"/>
</dbReference>
<organism evidence="5 6">
    <name type="scientific">Candidatus Sulfurimonas marisnigri</name>
    <dbReference type="NCBI Taxonomy" id="2740405"/>
    <lineage>
        <taxon>Bacteria</taxon>
        <taxon>Pseudomonadati</taxon>
        <taxon>Campylobacterota</taxon>
        <taxon>Epsilonproteobacteria</taxon>
        <taxon>Campylobacterales</taxon>
        <taxon>Sulfurimonadaceae</taxon>
        <taxon>Sulfurimonas</taxon>
    </lineage>
</organism>
<accession>A0A7S7M233</accession>
<reference evidence="5 6" key="1">
    <citation type="submission" date="2020-05" db="EMBL/GenBank/DDBJ databases">
        <title>Sulfurimonas marisnigri, sp. nov., and Sulfurimonas baltica, sp. nov., manganese oxide reducing chemolithoautotrophs of the class Epsilonproteobacteria isolated from the pelagic redoxclines of the Black and Baltic Seas and emended description of the genus Sulfurimonas.</title>
        <authorList>
            <person name="Henkel J.V."/>
            <person name="Laudan C."/>
            <person name="Werner J."/>
            <person name="Neu T."/>
            <person name="Plewe S."/>
            <person name="Sproer C."/>
            <person name="Bunk B."/>
            <person name="Schulz-Vogt H.N."/>
        </authorList>
    </citation>
    <scope>NUCLEOTIDE SEQUENCE [LARGE SCALE GENOMIC DNA]</scope>
    <source>
        <strain evidence="5 6">SoZ1</strain>
    </source>
</reference>
<comment type="function">
    <text evidence="3">Acetylates the N-terminal alanine of ribosomal protein bS18.</text>
</comment>
<dbReference type="PANTHER" id="PTHR23091">
    <property type="entry name" value="N-TERMINAL ACETYLTRANSFERASE"/>
    <property type="match status" value="1"/>
</dbReference>
<comment type="subcellular location">
    <subcellularLocation>
        <location evidence="3">Cytoplasm</location>
    </subcellularLocation>
</comment>
<dbReference type="Gene3D" id="3.40.630.30">
    <property type="match status" value="1"/>
</dbReference>
<proteinExistence type="inferred from homology"/>
<dbReference type="InterPro" id="IPR006464">
    <property type="entry name" value="AcTrfase_RimI/Ard1"/>
</dbReference>
<dbReference type="KEGG" id="smas:HUE87_05295"/>
<evidence type="ECO:0000256" key="1">
    <source>
        <dbReference type="ARBA" id="ARBA00022679"/>
    </source>
</evidence>
<feature type="domain" description="N-acetyltransferase" evidence="4">
    <location>
        <begin position="1"/>
        <end position="145"/>
    </location>
</feature>
<dbReference type="InterPro" id="IPR000182">
    <property type="entry name" value="GNAT_dom"/>
</dbReference>
<dbReference type="Proteomes" id="UP000593836">
    <property type="component" value="Chromosome"/>
</dbReference>
<keyword evidence="1 5" id="KW-0808">Transferase</keyword>
<dbReference type="PANTHER" id="PTHR23091:SF4">
    <property type="entry name" value="N-TERMINAL AMINO-ACID N(ALPHA)-ACETYLTRANSFERASE NATA"/>
    <property type="match status" value="1"/>
</dbReference>
<sequence length="149" mass="17299">MIIRKAETSDVSKLYTLEKELFSIKNYPLSRGSFAYHVRNNLLYIAEIDGNIAGYVLVLIKRTNAKLYSIGISKEYRGKKIAEKLWKVIYKDLISLDFKLFILEVRIYNEVAISLYKKVGFNVVKVLKSFYRDGCDAYLMELEYAGETL</sequence>
<evidence type="ECO:0000259" key="4">
    <source>
        <dbReference type="PROSITE" id="PS51186"/>
    </source>
</evidence>
<dbReference type="Pfam" id="PF00583">
    <property type="entry name" value="Acetyltransf_1"/>
    <property type="match status" value="1"/>
</dbReference>
<keyword evidence="5" id="KW-0689">Ribosomal protein</keyword>
<dbReference type="GO" id="GO:0005840">
    <property type="term" value="C:ribosome"/>
    <property type="evidence" value="ECO:0007669"/>
    <property type="project" value="UniProtKB-KW"/>
</dbReference>
<dbReference type="CDD" id="cd04301">
    <property type="entry name" value="NAT_SF"/>
    <property type="match status" value="1"/>
</dbReference>
<keyword evidence="2" id="KW-0012">Acyltransferase</keyword>
<dbReference type="InterPro" id="IPR045047">
    <property type="entry name" value="Ard1-like"/>
</dbReference>
<comment type="similarity">
    <text evidence="3">Belongs to the acetyltransferase family. RimI subfamily.</text>
</comment>